<organism evidence="5 6">
    <name type="scientific">Bimuria novae-zelandiae CBS 107.79</name>
    <dbReference type="NCBI Taxonomy" id="1447943"/>
    <lineage>
        <taxon>Eukaryota</taxon>
        <taxon>Fungi</taxon>
        <taxon>Dikarya</taxon>
        <taxon>Ascomycota</taxon>
        <taxon>Pezizomycotina</taxon>
        <taxon>Dothideomycetes</taxon>
        <taxon>Pleosporomycetidae</taxon>
        <taxon>Pleosporales</taxon>
        <taxon>Massarineae</taxon>
        <taxon>Didymosphaeriaceae</taxon>
        <taxon>Bimuria</taxon>
    </lineage>
</organism>
<dbReference type="Proteomes" id="UP000800036">
    <property type="component" value="Unassembled WGS sequence"/>
</dbReference>
<dbReference type="EMBL" id="ML976656">
    <property type="protein sequence ID" value="KAF1980481.1"/>
    <property type="molecule type" value="Genomic_DNA"/>
</dbReference>
<keyword evidence="3" id="KW-0560">Oxidoreductase</keyword>
<dbReference type="OrthoDB" id="1274115at2759"/>
<dbReference type="AlphaFoldDB" id="A0A6A5VTA4"/>
<dbReference type="InterPro" id="IPR051911">
    <property type="entry name" value="SDR_oxidoreductase"/>
</dbReference>
<dbReference type="PANTHER" id="PTHR43976">
    <property type="entry name" value="SHORT CHAIN DEHYDROGENASE"/>
    <property type="match status" value="1"/>
</dbReference>
<protein>
    <submittedName>
        <fullName evidence="5">NAD(P)-binding protein</fullName>
    </submittedName>
</protein>
<evidence type="ECO:0000256" key="2">
    <source>
        <dbReference type="ARBA" id="ARBA00022857"/>
    </source>
</evidence>
<name>A0A6A5VTA4_9PLEO</name>
<dbReference type="InterPro" id="IPR020904">
    <property type="entry name" value="Sc_DH/Rdtase_CS"/>
</dbReference>
<gene>
    <name evidence="5" type="ORF">BU23DRAFT_373151</name>
</gene>
<dbReference type="GO" id="GO:0016491">
    <property type="term" value="F:oxidoreductase activity"/>
    <property type="evidence" value="ECO:0007669"/>
    <property type="project" value="UniProtKB-KW"/>
</dbReference>
<reference evidence="5" key="1">
    <citation type="journal article" date="2020" name="Stud. Mycol.">
        <title>101 Dothideomycetes genomes: a test case for predicting lifestyles and emergence of pathogens.</title>
        <authorList>
            <person name="Haridas S."/>
            <person name="Albert R."/>
            <person name="Binder M."/>
            <person name="Bloem J."/>
            <person name="Labutti K."/>
            <person name="Salamov A."/>
            <person name="Andreopoulos B."/>
            <person name="Baker S."/>
            <person name="Barry K."/>
            <person name="Bills G."/>
            <person name="Bluhm B."/>
            <person name="Cannon C."/>
            <person name="Castanera R."/>
            <person name="Culley D."/>
            <person name="Daum C."/>
            <person name="Ezra D."/>
            <person name="Gonzalez J."/>
            <person name="Henrissat B."/>
            <person name="Kuo A."/>
            <person name="Liang C."/>
            <person name="Lipzen A."/>
            <person name="Lutzoni F."/>
            <person name="Magnuson J."/>
            <person name="Mondo S."/>
            <person name="Nolan M."/>
            <person name="Ohm R."/>
            <person name="Pangilinan J."/>
            <person name="Park H.-J."/>
            <person name="Ramirez L."/>
            <person name="Alfaro M."/>
            <person name="Sun H."/>
            <person name="Tritt A."/>
            <person name="Yoshinaga Y."/>
            <person name="Zwiers L.-H."/>
            <person name="Turgeon B."/>
            <person name="Goodwin S."/>
            <person name="Spatafora J."/>
            <person name="Crous P."/>
            <person name="Grigoriev I."/>
        </authorList>
    </citation>
    <scope>NUCLEOTIDE SEQUENCE</scope>
    <source>
        <strain evidence="5">CBS 107.79</strain>
    </source>
</reference>
<evidence type="ECO:0000256" key="4">
    <source>
        <dbReference type="RuleBase" id="RU000363"/>
    </source>
</evidence>
<dbReference type="PRINTS" id="PR00080">
    <property type="entry name" value="SDRFAMILY"/>
</dbReference>
<proteinExistence type="inferred from homology"/>
<evidence type="ECO:0000256" key="1">
    <source>
        <dbReference type="ARBA" id="ARBA00006484"/>
    </source>
</evidence>
<keyword evidence="6" id="KW-1185">Reference proteome</keyword>
<dbReference type="InterPro" id="IPR002347">
    <property type="entry name" value="SDR_fam"/>
</dbReference>
<evidence type="ECO:0000256" key="3">
    <source>
        <dbReference type="ARBA" id="ARBA00023002"/>
    </source>
</evidence>
<feature type="non-terminal residue" evidence="5">
    <location>
        <position position="188"/>
    </location>
</feature>
<dbReference type="SUPFAM" id="SSF51735">
    <property type="entry name" value="NAD(P)-binding Rossmann-fold domains"/>
    <property type="match status" value="1"/>
</dbReference>
<dbReference type="Gene3D" id="3.40.50.720">
    <property type="entry name" value="NAD(P)-binding Rossmann-like Domain"/>
    <property type="match status" value="1"/>
</dbReference>
<accession>A0A6A5VTA4</accession>
<comment type="similarity">
    <text evidence="1 4">Belongs to the short-chain dehydrogenases/reductases (SDR) family.</text>
</comment>
<dbReference type="Pfam" id="PF00106">
    <property type="entry name" value="adh_short"/>
    <property type="match status" value="1"/>
</dbReference>
<dbReference type="InterPro" id="IPR036291">
    <property type="entry name" value="NAD(P)-bd_dom_sf"/>
</dbReference>
<dbReference type="PANTHER" id="PTHR43976:SF16">
    <property type="entry name" value="SHORT-CHAIN DEHYDROGENASE_REDUCTASE FAMILY PROTEIN"/>
    <property type="match status" value="1"/>
</dbReference>
<sequence>MTRTVFIVGSSSGIGLEIVRIFFSNGWNVVAVSRNPEASKDLLDLQVQDIKRLLLVPIELTKPETFQPALDTAVKTFGSIEVLVNNAGVNVLGAFELLSQEKLRKQFEVNFFGPAEITRLAIPHLRRSSKAANKDSIIINIGSGCSLNGIPLFSYYTSSKFAVDGLAEVLHHELGVQNIIVKNVIPAG</sequence>
<dbReference type="PRINTS" id="PR00081">
    <property type="entry name" value="GDHRDH"/>
</dbReference>
<evidence type="ECO:0000313" key="6">
    <source>
        <dbReference type="Proteomes" id="UP000800036"/>
    </source>
</evidence>
<dbReference type="PROSITE" id="PS00061">
    <property type="entry name" value="ADH_SHORT"/>
    <property type="match status" value="1"/>
</dbReference>
<evidence type="ECO:0000313" key="5">
    <source>
        <dbReference type="EMBL" id="KAF1980481.1"/>
    </source>
</evidence>
<keyword evidence="2" id="KW-0521">NADP</keyword>